<protein>
    <recommendedName>
        <fullName evidence="3">DNA-binding protein</fullName>
    </recommendedName>
</protein>
<accession>A0ABX5QDK5</accession>
<evidence type="ECO:0000313" key="1">
    <source>
        <dbReference type="EMBL" id="QAB17103.1"/>
    </source>
</evidence>
<reference evidence="1 2" key="1">
    <citation type="submission" date="2019-01" db="EMBL/GenBank/DDBJ databases">
        <title>Leucobacter muris sp. nov. isolated from the nose of a laboratory mouse.</title>
        <authorList>
            <person name="Benga L."/>
            <person name="Sproeer C."/>
            <person name="Schumann P."/>
            <person name="Verbarg S."/>
            <person name="Bunk B."/>
            <person name="Engelhardt E."/>
            <person name="Benten P.M."/>
            <person name="Sager M."/>
        </authorList>
    </citation>
    <scope>NUCLEOTIDE SEQUENCE [LARGE SCALE GENOMIC DNA]</scope>
    <source>
        <strain evidence="1 2">DSM 101948</strain>
    </source>
</reference>
<organism evidence="1 2">
    <name type="scientific">Leucobacter muris</name>
    <dbReference type="NCBI Taxonomy" id="1935379"/>
    <lineage>
        <taxon>Bacteria</taxon>
        <taxon>Bacillati</taxon>
        <taxon>Actinomycetota</taxon>
        <taxon>Actinomycetes</taxon>
        <taxon>Micrococcales</taxon>
        <taxon>Microbacteriaceae</taxon>
        <taxon>Leucobacter</taxon>
    </lineage>
</organism>
<dbReference type="RefSeq" id="WP_128386354.1">
    <property type="nucleotide sequence ID" value="NZ_CP035037.1"/>
</dbReference>
<evidence type="ECO:0008006" key="3">
    <source>
        <dbReference type="Google" id="ProtNLM"/>
    </source>
</evidence>
<keyword evidence="2" id="KW-1185">Reference proteome</keyword>
<gene>
    <name evidence="1" type="ORF">Leucomu_03480</name>
</gene>
<proteinExistence type="predicted"/>
<sequence>MSAVIELADHRAPTPVRVDDLSELPEWVRELVAELPPVMSPRTLSEATEISVPTLARWRKTWPKGECVGPPFSAPAEANMVRYFCRDLVSWLLKTYSAGAGS</sequence>
<name>A0ABX5QDK5_9MICO</name>
<dbReference type="Proteomes" id="UP000285768">
    <property type="component" value="Chromosome"/>
</dbReference>
<evidence type="ECO:0000313" key="2">
    <source>
        <dbReference type="Proteomes" id="UP000285768"/>
    </source>
</evidence>
<dbReference type="EMBL" id="CP035037">
    <property type="protein sequence ID" value="QAB17103.1"/>
    <property type="molecule type" value="Genomic_DNA"/>
</dbReference>